<name>A0A2P5B7Q8_PARAD</name>
<organism evidence="7 8">
    <name type="scientific">Parasponia andersonii</name>
    <name type="common">Sponia andersonii</name>
    <dbReference type="NCBI Taxonomy" id="3476"/>
    <lineage>
        <taxon>Eukaryota</taxon>
        <taxon>Viridiplantae</taxon>
        <taxon>Streptophyta</taxon>
        <taxon>Embryophyta</taxon>
        <taxon>Tracheophyta</taxon>
        <taxon>Spermatophyta</taxon>
        <taxon>Magnoliopsida</taxon>
        <taxon>eudicotyledons</taxon>
        <taxon>Gunneridae</taxon>
        <taxon>Pentapetalae</taxon>
        <taxon>rosids</taxon>
        <taxon>fabids</taxon>
        <taxon>Rosales</taxon>
        <taxon>Cannabaceae</taxon>
        <taxon>Parasponia</taxon>
    </lineage>
</organism>
<protein>
    <submittedName>
        <fullName evidence="7">Zinc finger, CW-type</fullName>
    </submittedName>
</protein>
<dbReference type="Pfam" id="PF07496">
    <property type="entry name" value="zf-CW"/>
    <property type="match status" value="1"/>
</dbReference>
<evidence type="ECO:0000256" key="4">
    <source>
        <dbReference type="ARBA" id="ARBA00022833"/>
    </source>
</evidence>
<dbReference type="Pfam" id="PF17942">
    <property type="entry name" value="Morc6_S5"/>
    <property type="match status" value="1"/>
</dbReference>
<reference evidence="8" key="1">
    <citation type="submission" date="2016-06" db="EMBL/GenBank/DDBJ databases">
        <title>Parallel loss of symbiosis genes in relatives of nitrogen-fixing non-legume Parasponia.</title>
        <authorList>
            <person name="Van Velzen R."/>
            <person name="Holmer R."/>
            <person name="Bu F."/>
            <person name="Rutten L."/>
            <person name="Van Zeijl A."/>
            <person name="Liu W."/>
            <person name="Santuari L."/>
            <person name="Cao Q."/>
            <person name="Sharma T."/>
            <person name="Shen D."/>
            <person name="Roswanjaya Y."/>
            <person name="Wardhani T."/>
            <person name="Kalhor M.S."/>
            <person name="Jansen J."/>
            <person name="Van den Hoogen J."/>
            <person name="Gungor B."/>
            <person name="Hartog M."/>
            <person name="Hontelez J."/>
            <person name="Verver J."/>
            <person name="Yang W.-C."/>
            <person name="Schijlen E."/>
            <person name="Repin R."/>
            <person name="Schilthuizen M."/>
            <person name="Schranz E."/>
            <person name="Heidstra R."/>
            <person name="Miyata K."/>
            <person name="Fedorova E."/>
            <person name="Kohlen W."/>
            <person name="Bisseling T."/>
            <person name="Smit S."/>
            <person name="Geurts R."/>
        </authorList>
    </citation>
    <scope>NUCLEOTIDE SEQUENCE [LARGE SCALE GENOMIC DNA]</scope>
    <source>
        <strain evidence="8">cv. WU1-14</strain>
    </source>
</reference>
<dbReference type="PANTHER" id="PTHR23336">
    <property type="entry name" value="ZINC FINGER CW-TYPE COILED-COIL DOMAIN PROTEIN 3"/>
    <property type="match status" value="1"/>
</dbReference>
<sequence>MLWFLHKLLIPDQLLFFQSLNEGKHNLEIPIVSYRRQGQVMEVDTSAQSEALAKYNLKAIKEFSPFNKYLISEKAGLFHERTGTQIYIWNLDEWGSDYSLEWCDELHTGSSSCQGDIYIRFRRTRSRPGQISQKVLLDYSLQSYLEVLFLVPRMKIYVQGSLVKSQPLAKSLNKTVVETGNIMGKRIPLALGRSQLEWERANCGIFLYWHGRLIEAYKRVSGMIHNADMGRGVVGVIDVTDLMNDEKGGVWVLNNKQGFQDYASYAHLERWLSHTADKYWDENFDEVQMKRRNDLYKPDQEWVQCDKCRKWRMLSCDFDSKNLPLEWVERQAPSSSYNSLRPLTGLYFSLMKIVMNRFCYMKPFEQCCEIPEQKIASGVITVSAKRSGYDYSVSIISGGDTKDSYKSIEEVSSSSIEGMRKRFPRACKKAR</sequence>
<keyword evidence="3" id="KW-0863">Zinc-finger</keyword>
<evidence type="ECO:0000259" key="6">
    <source>
        <dbReference type="PROSITE" id="PS51050"/>
    </source>
</evidence>
<dbReference type="GO" id="GO:0006281">
    <property type="term" value="P:DNA repair"/>
    <property type="evidence" value="ECO:0007669"/>
    <property type="project" value="UniProtKB-KW"/>
</dbReference>
<evidence type="ECO:0000313" key="8">
    <source>
        <dbReference type="Proteomes" id="UP000237105"/>
    </source>
</evidence>
<evidence type="ECO:0000256" key="2">
    <source>
        <dbReference type="ARBA" id="ARBA00022763"/>
    </source>
</evidence>
<evidence type="ECO:0000256" key="5">
    <source>
        <dbReference type="ARBA" id="ARBA00023204"/>
    </source>
</evidence>
<evidence type="ECO:0000313" key="7">
    <source>
        <dbReference type="EMBL" id="PON44822.1"/>
    </source>
</evidence>
<keyword evidence="8" id="KW-1185">Reference proteome</keyword>
<proteinExistence type="predicted"/>
<gene>
    <name evidence="7" type="ORF">PanWU01x14_264120</name>
</gene>
<keyword evidence="5" id="KW-0234">DNA repair</keyword>
<feature type="domain" description="CW-type" evidence="6">
    <location>
        <begin position="296"/>
        <end position="376"/>
    </location>
</feature>
<dbReference type="InterPro" id="IPR041006">
    <property type="entry name" value="Morc_S5"/>
</dbReference>
<dbReference type="Gene3D" id="3.30.40.100">
    <property type="match status" value="1"/>
</dbReference>
<dbReference type="EMBL" id="JXTB01000343">
    <property type="protein sequence ID" value="PON44822.1"/>
    <property type="molecule type" value="Genomic_DNA"/>
</dbReference>
<dbReference type="PANTHER" id="PTHR23336:SF11">
    <property type="entry name" value="OS06G0622000 PROTEIN"/>
    <property type="match status" value="1"/>
</dbReference>
<dbReference type="PROSITE" id="PS51050">
    <property type="entry name" value="ZF_CW"/>
    <property type="match status" value="1"/>
</dbReference>
<dbReference type="GO" id="GO:0016887">
    <property type="term" value="F:ATP hydrolysis activity"/>
    <property type="evidence" value="ECO:0007669"/>
    <property type="project" value="InterPro"/>
</dbReference>
<evidence type="ECO:0000256" key="3">
    <source>
        <dbReference type="ARBA" id="ARBA00022771"/>
    </source>
</evidence>
<dbReference type="InterPro" id="IPR045261">
    <property type="entry name" value="MORC_ATPase"/>
</dbReference>
<dbReference type="AlphaFoldDB" id="A0A2P5B7Q8"/>
<keyword evidence="2" id="KW-0227">DNA damage</keyword>
<dbReference type="OrthoDB" id="757982at2759"/>
<dbReference type="GO" id="GO:0008270">
    <property type="term" value="F:zinc ion binding"/>
    <property type="evidence" value="ECO:0007669"/>
    <property type="project" value="UniProtKB-KW"/>
</dbReference>
<dbReference type="InterPro" id="IPR011124">
    <property type="entry name" value="Znf_CW"/>
</dbReference>
<keyword evidence="1" id="KW-0479">Metal-binding</keyword>
<dbReference type="GO" id="GO:0005634">
    <property type="term" value="C:nucleus"/>
    <property type="evidence" value="ECO:0007669"/>
    <property type="project" value="TreeGrafter"/>
</dbReference>
<dbReference type="Proteomes" id="UP000237105">
    <property type="component" value="Unassembled WGS sequence"/>
</dbReference>
<comment type="caution">
    <text evidence="7">The sequence shown here is derived from an EMBL/GenBank/DDBJ whole genome shotgun (WGS) entry which is preliminary data.</text>
</comment>
<evidence type="ECO:0000256" key="1">
    <source>
        <dbReference type="ARBA" id="ARBA00022723"/>
    </source>
</evidence>
<keyword evidence="4" id="KW-0862">Zinc</keyword>
<accession>A0A2P5B7Q8</accession>